<dbReference type="AlphaFoldDB" id="A0A8J9X4F7"/>
<evidence type="ECO:0000256" key="4">
    <source>
        <dbReference type="ARBA" id="ARBA00023136"/>
    </source>
</evidence>
<feature type="transmembrane region" description="Helical" evidence="5">
    <location>
        <begin position="378"/>
        <end position="400"/>
    </location>
</feature>
<evidence type="ECO:0000256" key="2">
    <source>
        <dbReference type="ARBA" id="ARBA00022692"/>
    </source>
</evidence>
<feature type="transmembrane region" description="Helical" evidence="5">
    <location>
        <begin position="489"/>
        <end position="512"/>
    </location>
</feature>
<feature type="transmembrane region" description="Helical" evidence="5">
    <location>
        <begin position="276"/>
        <end position="294"/>
    </location>
</feature>
<name>A0A8J9X4F7_PHATR</name>
<feature type="transmembrane region" description="Helical" evidence="5">
    <location>
        <begin position="176"/>
        <end position="198"/>
    </location>
</feature>
<organism evidence="6">
    <name type="scientific">Phaeodactylum tricornutum</name>
    <name type="common">Diatom</name>
    <dbReference type="NCBI Taxonomy" id="2850"/>
    <lineage>
        <taxon>Eukaryota</taxon>
        <taxon>Sar</taxon>
        <taxon>Stramenopiles</taxon>
        <taxon>Ochrophyta</taxon>
        <taxon>Bacillariophyta</taxon>
        <taxon>Bacillariophyceae</taxon>
        <taxon>Bacillariophycidae</taxon>
        <taxon>Naviculales</taxon>
        <taxon>Phaeodactylaceae</taxon>
        <taxon>Phaeodactylum</taxon>
    </lineage>
</organism>
<dbReference type="PANTHER" id="PTHR30249">
    <property type="entry name" value="PUTATIVE SEROTONIN TRANSPORTER"/>
    <property type="match status" value="1"/>
</dbReference>
<dbReference type="EMBL" id="OU594953">
    <property type="protein sequence ID" value="CAG9279774.1"/>
    <property type="molecule type" value="Genomic_DNA"/>
</dbReference>
<keyword evidence="4 5" id="KW-0472">Membrane</keyword>
<evidence type="ECO:0000256" key="1">
    <source>
        <dbReference type="ARBA" id="ARBA00004141"/>
    </source>
</evidence>
<sequence>MRFSTTNVYQSLLVGVVLYVGGVAGYVSHLPTNSGALRLAPFVPSRSSVSRIPYPSVPLDIATPLRPSTSLSAGASQSSIVPTKSIVSAAAFCVLDVAFRRGFLKANVAFPSSLGGCGILLALLLALPRKTAGKAFSALKPGADVLAKWLPVFFVPSLVTLPLADSLGSSAELAKVAAVIVGGFLFTLVTTSASVVAVRSLLSGDTNRDESPEEALPKIDAVSQEAIADGRDPFPTIKPFDDSTATMLYGLTVFSGLAAAKLTLDGASYATTTPLTALFMLSSTLASFVWGARLPKALTKVFHPLVTCTSLTWAAAAAFARVTGRSFASMLQSYRTGSLGKMAGAGDWLLFLLGPAVVSLAVSMYDRRKLMRENIPEVGTSIGVSTFGGLFGTAWAVRFLSIGNPAVRLSLLSRNITSPLAMSIASILGGADVSLAVSMVVITGLIGANFGATLLDALGIRDAVARGLGMGAAAHGLGTAAIVNEKDAFPFAAISMALTASAATVAVSVPAIRRVLVQTALGSL</sequence>
<dbReference type="InterPro" id="IPR007300">
    <property type="entry name" value="CidB/LrgB"/>
</dbReference>
<dbReference type="GO" id="GO:0016020">
    <property type="term" value="C:membrane"/>
    <property type="evidence" value="ECO:0007669"/>
    <property type="project" value="UniProtKB-SubCell"/>
</dbReference>
<accession>A0A8J9X4F7</accession>
<evidence type="ECO:0000256" key="5">
    <source>
        <dbReference type="SAM" id="Phobius"/>
    </source>
</evidence>
<keyword evidence="2 5" id="KW-0812">Transmembrane</keyword>
<feature type="transmembrane region" description="Helical" evidence="5">
    <location>
        <begin position="463"/>
        <end position="483"/>
    </location>
</feature>
<feature type="transmembrane region" description="Helical" evidence="5">
    <location>
        <begin position="420"/>
        <end position="451"/>
    </location>
</feature>
<dbReference type="Pfam" id="PF04172">
    <property type="entry name" value="LrgB"/>
    <property type="match status" value="1"/>
</dbReference>
<feature type="transmembrane region" description="Helical" evidence="5">
    <location>
        <begin position="108"/>
        <end position="126"/>
    </location>
</feature>
<keyword evidence="3 5" id="KW-1133">Transmembrane helix</keyword>
<feature type="transmembrane region" description="Helical" evidence="5">
    <location>
        <begin position="301"/>
        <end position="320"/>
    </location>
</feature>
<feature type="transmembrane region" description="Helical" evidence="5">
    <location>
        <begin position="348"/>
        <end position="366"/>
    </location>
</feature>
<evidence type="ECO:0000313" key="6">
    <source>
        <dbReference type="EMBL" id="CAG9279774.1"/>
    </source>
</evidence>
<evidence type="ECO:0000256" key="3">
    <source>
        <dbReference type="ARBA" id="ARBA00022989"/>
    </source>
</evidence>
<gene>
    <name evidence="6" type="ORF">PTTT1_LOCUS11163</name>
</gene>
<comment type="subcellular location">
    <subcellularLocation>
        <location evidence="1">Membrane</location>
        <topology evidence="1">Multi-pass membrane protein</topology>
    </subcellularLocation>
</comment>
<dbReference type="PANTHER" id="PTHR30249:SF0">
    <property type="entry name" value="PLASTIDAL GLYCOLATE_GLYCERATE TRANSLOCATOR 1, CHLOROPLASTIC"/>
    <property type="match status" value="1"/>
</dbReference>
<dbReference type="Proteomes" id="UP000836788">
    <property type="component" value="Chromosome 12"/>
</dbReference>
<evidence type="ECO:0008006" key="7">
    <source>
        <dbReference type="Google" id="ProtNLM"/>
    </source>
</evidence>
<proteinExistence type="predicted"/>
<reference evidence="6" key="1">
    <citation type="submission" date="2022-02" db="EMBL/GenBank/DDBJ databases">
        <authorList>
            <person name="Giguere J D."/>
        </authorList>
    </citation>
    <scope>NUCLEOTIDE SEQUENCE</scope>
    <source>
        <strain evidence="6">CCAP 1055/1</strain>
    </source>
</reference>
<protein>
    <recommendedName>
        <fullName evidence="7">LrgB-like protein</fullName>
    </recommendedName>
</protein>
<feature type="transmembrane region" description="Helical" evidence="5">
    <location>
        <begin position="12"/>
        <end position="29"/>
    </location>
</feature>